<keyword evidence="2" id="KW-1185">Reference proteome</keyword>
<dbReference type="EMBL" id="UGQC01000001">
    <property type="protein sequence ID" value="STY99612.1"/>
    <property type="molecule type" value="Genomic_DNA"/>
</dbReference>
<accession>A0A378QGE5</accession>
<organism evidence="1 2">
    <name type="scientific">Moraxella lacunata</name>
    <dbReference type="NCBI Taxonomy" id="477"/>
    <lineage>
        <taxon>Bacteria</taxon>
        <taxon>Pseudomonadati</taxon>
        <taxon>Pseudomonadota</taxon>
        <taxon>Gammaproteobacteria</taxon>
        <taxon>Moraxellales</taxon>
        <taxon>Moraxellaceae</taxon>
        <taxon>Moraxella</taxon>
    </lineage>
</organism>
<name>A0A378QGE5_MORLA</name>
<gene>
    <name evidence="1" type="ORF">NCTC7911_00990</name>
</gene>
<sequence>MLAYWFSNDYFLDCKGELQFALDKSITYTKLRMGYDMVLFKNRLKFTHFYLNGFNLGIMFQRHDAIFTPNA</sequence>
<evidence type="ECO:0000313" key="2">
    <source>
        <dbReference type="Proteomes" id="UP000254107"/>
    </source>
</evidence>
<dbReference type="Proteomes" id="UP000254107">
    <property type="component" value="Unassembled WGS sequence"/>
</dbReference>
<protein>
    <submittedName>
        <fullName evidence="1">Uncharacterized protein</fullName>
    </submittedName>
</protein>
<dbReference type="AlphaFoldDB" id="A0A378QGE5"/>
<evidence type="ECO:0000313" key="1">
    <source>
        <dbReference type="EMBL" id="STY99612.1"/>
    </source>
</evidence>
<reference evidence="1 2" key="1">
    <citation type="submission" date="2018-06" db="EMBL/GenBank/DDBJ databases">
        <authorList>
            <consortium name="Pathogen Informatics"/>
            <person name="Doyle S."/>
        </authorList>
    </citation>
    <scope>NUCLEOTIDE SEQUENCE [LARGE SCALE GENOMIC DNA]</scope>
    <source>
        <strain evidence="1 2">NCTC7911</strain>
    </source>
</reference>
<proteinExistence type="predicted"/>